<evidence type="ECO:0000313" key="3">
    <source>
        <dbReference type="Proteomes" id="UP000235392"/>
    </source>
</evidence>
<proteinExistence type="predicted"/>
<dbReference type="PANTHER" id="PTHR33069:SF3">
    <property type="entry name" value="DYNEIN HEAVY CHAIN TAIL DOMAIN-CONTAINING PROTEIN"/>
    <property type="match status" value="1"/>
</dbReference>
<protein>
    <submittedName>
        <fullName evidence="2">Uncharacterized protein</fullName>
    </submittedName>
</protein>
<reference evidence="2 3" key="1">
    <citation type="submission" date="2017-11" db="EMBL/GenBank/DDBJ databases">
        <title>De novo assembly and phasing of dikaryotic genomes from two isolates of Puccinia coronata f. sp. avenae, the causal agent of oat crown rust.</title>
        <authorList>
            <person name="Miller M.E."/>
            <person name="Zhang Y."/>
            <person name="Omidvar V."/>
            <person name="Sperschneider J."/>
            <person name="Schwessinger B."/>
            <person name="Raley C."/>
            <person name="Palmer J.M."/>
            <person name="Garnica D."/>
            <person name="Upadhyaya N."/>
            <person name="Rathjen J."/>
            <person name="Taylor J.M."/>
            <person name="Park R.F."/>
            <person name="Dodds P.N."/>
            <person name="Hirsch C.D."/>
            <person name="Kianian S.F."/>
            <person name="Figueroa M."/>
        </authorList>
    </citation>
    <scope>NUCLEOTIDE SEQUENCE [LARGE SCALE GENOMIC DNA]</scope>
    <source>
        <strain evidence="2">12SD80</strain>
    </source>
</reference>
<dbReference type="Proteomes" id="UP000235392">
    <property type="component" value="Unassembled WGS sequence"/>
</dbReference>
<feature type="region of interest" description="Disordered" evidence="1">
    <location>
        <begin position="400"/>
        <end position="432"/>
    </location>
</feature>
<evidence type="ECO:0000313" key="2">
    <source>
        <dbReference type="EMBL" id="PLW51404.1"/>
    </source>
</evidence>
<evidence type="ECO:0000256" key="1">
    <source>
        <dbReference type="SAM" id="MobiDB-lite"/>
    </source>
</evidence>
<dbReference type="EMBL" id="PGCI01000005">
    <property type="protein sequence ID" value="PLW51404.1"/>
    <property type="molecule type" value="Genomic_DNA"/>
</dbReference>
<dbReference type="PANTHER" id="PTHR33069">
    <property type="entry name" value="CHROMOSOME 7, WHOLE GENOME SHOTGUN SEQUENCE-RELATED"/>
    <property type="match status" value="1"/>
</dbReference>
<name>A0A2N5VN38_9BASI</name>
<dbReference type="AlphaFoldDB" id="A0A2N5VN38"/>
<sequence>MDESPSIPVAETIASFRAVNPDGKSEDEYHVIFTQVIAELVHRVRTRQERVFVTSHNMHIPLRAPASDVSSNSGNEVAKRLGRAILPAFKEKLRHLPLVMNPSNGKNDTRSWYEEILDQLIDIDETLEEIESSLILIWKSWKPNQGDNPSSHQLSLFNIEKISDLTEELLRGPFRGLLNACRAFFNGSSASTQPSTDTRLIYDAWEKLDRRSTLTIEKTEKLIEWIQKPMLSVAKKEWQELVEVIENELGKISECLHQIYHKLLKLCEPDSDDDIEVISGASGIKFSFDDKIKFIRDGYPILKLCRIFFSKLSQITSNQQLIFVEPSMQMEPDRLNKLRKSTSETWMFIYKYSHALVYPPLHPRAPVVAYALINLRGGMINCYSERWSLQVVHFHQPDTHSNSQFNDNARDNGNDSDSDEDGDRIMAKGVWR</sequence>
<accession>A0A2N5VN38</accession>
<comment type="caution">
    <text evidence="2">The sequence shown here is derived from an EMBL/GenBank/DDBJ whole genome shotgun (WGS) entry which is preliminary data.</text>
</comment>
<organism evidence="2 3">
    <name type="scientific">Puccinia coronata f. sp. avenae</name>
    <dbReference type="NCBI Taxonomy" id="200324"/>
    <lineage>
        <taxon>Eukaryota</taxon>
        <taxon>Fungi</taxon>
        <taxon>Dikarya</taxon>
        <taxon>Basidiomycota</taxon>
        <taxon>Pucciniomycotina</taxon>
        <taxon>Pucciniomycetes</taxon>
        <taxon>Pucciniales</taxon>
        <taxon>Pucciniaceae</taxon>
        <taxon>Puccinia</taxon>
    </lineage>
</organism>
<gene>
    <name evidence="2" type="ORF">PCASD_00410</name>
</gene>